<dbReference type="PANTHER" id="PTHR34308:SF1">
    <property type="entry name" value="COBALAMIN BIOSYNTHESIS PROTEIN CBIB"/>
    <property type="match status" value="1"/>
</dbReference>
<comment type="function">
    <text evidence="9">Converts cobyric acid to cobinamide by the addition of aminopropanol on the F carboxylic group.</text>
</comment>
<feature type="transmembrane region" description="Helical" evidence="9">
    <location>
        <begin position="304"/>
        <end position="326"/>
    </location>
</feature>
<dbReference type="HAMAP" id="MF_00024">
    <property type="entry name" value="CobD_CbiB"/>
    <property type="match status" value="1"/>
</dbReference>
<comment type="caution">
    <text evidence="10">The sequence shown here is derived from an EMBL/GenBank/DDBJ whole genome shotgun (WGS) entry which is preliminary data.</text>
</comment>
<keyword evidence="5 9" id="KW-0169">Cobalamin biosynthesis</keyword>
<evidence type="ECO:0000313" key="10">
    <source>
        <dbReference type="EMBL" id="MBM6949002.1"/>
    </source>
</evidence>
<comment type="caution">
    <text evidence="9">Lacks conserved residue(s) required for the propagation of feature annotation.</text>
</comment>
<evidence type="ECO:0000256" key="7">
    <source>
        <dbReference type="ARBA" id="ARBA00022989"/>
    </source>
</evidence>
<dbReference type="GO" id="GO:0005886">
    <property type="term" value="C:plasma membrane"/>
    <property type="evidence" value="ECO:0007669"/>
    <property type="project" value="UniProtKB-SubCell"/>
</dbReference>
<keyword evidence="6 9" id="KW-0812">Transmembrane</keyword>
<evidence type="ECO:0000256" key="1">
    <source>
        <dbReference type="ARBA" id="ARBA00004651"/>
    </source>
</evidence>
<keyword evidence="8 9" id="KW-0472">Membrane</keyword>
<dbReference type="NCBIfam" id="TIGR00380">
    <property type="entry name" value="cobal_cbiB"/>
    <property type="match status" value="1"/>
</dbReference>
<evidence type="ECO:0000256" key="2">
    <source>
        <dbReference type="ARBA" id="ARBA00004953"/>
    </source>
</evidence>
<evidence type="ECO:0000256" key="8">
    <source>
        <dbReference type="ARBA" id="ARBA00023136"/>
    </source>
</evidence>
<feature type="transmembrane region" description="Helical" evidence="9">
    <location>
        <begin position="55"/>
        <end position="78"/>
    </location>
</feature>
<dbReference type="PANTHER" id="PTHR34308">
    <property type="entry name" value="COBALAMIN BIOSYNTHESIS PROTEIN CBIB"/>
    <property type="match status" value="1"/>
</dbReference>
<proteinExistence type="inferred from homology"/>
<evidence type="ECO:0000313" key="11">
    <source>
        <dbReference type="Proteomes" id="UP000705508"/>
    </source>
</evidence>
<evidence type="ECO:0000256" key="6">
    <source>
        <dbReference type="ARBA" id="ARBA00022692"/>
    </source>
</evidence>
<name>A0A938XDE1_9CLOT</name>
<comment type="pathway">
    <text evidence="2 9">Cofactor biosynthesis; adenosylcobalamin biosynthesis.</text>
</comment>
<dbReference type="InterPro" id="IPR004485">
    <property type="entry name" value="Cobalamin_biosynth_CobD/CbiB"/>
</dbReference>
<organism evidence="10 11">
    <name type="scientific">Mordavella massiliensis</name>
    <dbReference type="NCBI Taxonomy" id="1871024"/>
    <lineage>
        <taxon>Bacteria</taxon>
        <taxon>Bacillati</taxon>
        <taxon>Bacillota</taxon>
        <taxon>Clostridia</taxon>
        <taxon>Eubacteriales</taxon>
        <taxon>Clostridiaceae</taxon>
        <taxon>Mordavella</taxon>
    </lineage>
</organism>
<keyword evidence="7 9" id="KW-1133">Transmembrane helix</keyword>
<dbReference type="Pfam" id="PF03186">
    <property type="entry name" value="CobD_Cbib"/>
    <property type="match status" value="1"/>
</dbReference>
<dbReference type="GO" id="GO:0048472">
    <property type="term" value="F:threonine-phosphate decarboxylase activity"/>
    <property type="evidence" value="ECO:0007669"/>
    <property type="project" value="InterPro"/>
</dbReference>
<dbReference type="GO" id="GO:0009236">
    <property type="term" value="P:cobalamin biosynthetic process"/>
    <property type="evidence" value="ECO:0007669"/>
    <property type="project" value="UniProtKB-UniRule"/>
</dbReference>
<dbReference type="RefSeq" id="WP_204906998.1">
    <property type="nucleotide sequence ID" value="NZ_JACJKS010000015.1"/>
</dbReference>
<keyword evidence="4 9" id="KW-1003">Cell membrane</keyword>
<gene>
    <name evidence="9 10" type="primary">cobD</name>
    <name evidence="10" type="ORF">H6A20_10100</name>
</gene>
<protein>
    <recommendedName>
        <fullName evidence="9">Cobalamin biosynthesis protein CobD</fullName>
    </recommendedName>
</protein>
<evidence type="ECO:0000256" key="5">
    <source>
        <dbReference type="ARBA" id="ARBA00022573"/>
    </source>
</evidence>
<evidence type="ECO:0000256" key="4">
    <source>
        <dbReference type="ARBA" id="ARBA00022475"/>
    </source>
</evidence>
<accession>A0A938XDE1</accession>
<evidence type="ECO:0000256" key="3">
    <source>
        <dbReference type="ARBA" id="ARBA00006263"/>
    </source>
</evidence>
<comment type="similarity">
    <text evidence="3 9">Belongs to the CobD/CbiB family.</text>
</comment>
<dbReference type="EMBL" id="JACJKS010000015">
    <property type="protein sequence ID" value="MBM6949002.1"/>
    <property type="molecule type" value="Genomic_DNA"/>
</dbReference>
<reference evidence="10" key="2">
    <citation type="journal article" date="2021" name="Sci. Rep.">
        <title>The distribution of antibiotic resistance genes in chicken gut microbiota commensals.</title>
        <authorList>
            <person name="Juricova H."/>
            <person name="Matiasovicova J."/>
            <person name="Kubasova T."/>
            <person name="Cejkova D."/>
            <person name="Rychlik I."/>
        </authorList>
    </citation>
    <scope>NUCLEOTIDE SEQUENCE</scope>
    <source>
        <strain evidence="10">An582</strain>
    </source>
</reference>
<dbReference type="AlphaFoldDB" id="A0A938XDE1"/>
<dbReference type="Proteomes" id="UP000705508">
    <property type="component" value="Unassembled WGS sequence"/>
</dbReference>
<comment type="subcellular location">
    <subcellularLocation>
        <location evidence="1 9">Cell membrane</location>
        <topology evidence="1 9">Multi-pass membrane protein</topology>
    </subcellularLocation>
</comment>
<reference evidence="10" key="1">
    <citation type="submission" date="2020-08" db="EMBL/GenBank/DDBJ databases">
        <authorList>
            <person name="Cejkova D."/>
            <person name="Kubasova T."/>
            <person name="Jahodarova E."/>
            <person name="Rychlik I."/>
        </authorList>
    </citation>
    <scope>NUCLEOTIDE SEQUENCE</scope>
    <source>
        <strain evidence="10">An582</strain>
    </source>
</reference>
<dbReference type="GO" id="GO:0015420">
    <property type="term" value="F:ABC-type vitamin B12 transporter activity"/>
    <property type="evidence" value="ECO:0007669"/>
    <property type="project" value="UniProtKB-UniRule"/>
</dbReference>
<sequence>MAQSLAALLIGSILDFILGDPRGLWHPVQGMGRVIACLEKILRRVFPAGKRGERAAGFVLAVSTPLICVGAAGLLLYGAGRIHPALRFLLSCVICWQMLAARSLRTESMKVQEALETDGLEAGRRAVSMIVGRDTKNLSEEGVVKAAVETVAENTSDGVTAPLFYMILAGPLGGVAYKAVNTMDSMVGYRNDRYQYFGTCAARLDDLANFIPARLSALFMILAAFPAGFDGRGAWRVFRRDRRKHKSPNAAHTEAVMAGALGVRLAGDAWYFGTLHRKPFIGDASRRIGREDIRRACRLEYATAVLQLLVLGGLKAAVILAFRAGIL</sequence>
<evidence type="ECO:0000256" key="9">
    <source>
        <dbReference type="HAMAP-Rule" id="MF_00024"/>
    </source>
</evidence>